<protein>
    <submittedName>
        <fullName evidence="2">Uncharacterized protein</fullName>
    </submittedName>
</protein>
<proteinExistence type="predicted"/>
<organism evidence="2 3">
    <name type="scientific">Rhizobium loti</name>
    <name type="common">Mesorhizobium loti</name>
    <dbReference type="NCBI Taxonomy" id="381"/>
    <lineage>
        <taxon>Bacteria</taxon>
        <taxon>Pseudomonadati</taxon>
        <taxon>Pseudomonadota</taxon>
        <taxon>Alphaproteobacteria</taxon>
        <taxon>Hyphomicrobiales</taxon>
        <taxon>Phyllobacteriaceae</taxon>
        <taxon>Mesorhizobium</taxon>
    </lineage>
</organism>
<evidence type="ECO:0000313" key="3">
    <source>
        <dbReference type="Proteomes" id="UP000053176"/>
    </source>
</evidence>
<keyword evidence="1" id="KW-0812">Transmembrane</keyword>
<feature type="transmembrane region" description="Helical" evidence="1">
    <location>
        <begin position="24"/>
        <end position="46"/>
    </location>
</feature>
<gene>
    <name evidence="2" type="ORF">AU467_25955</name>
</gene>
<comment type="caution">
    <text evidence="2">The sequence shown here is derived from an EMBL/GenBank/DDBJ whole genome shotgun (WGS) entry which is preliminary data.</text>
</comment>
<dbReference type="AlphaFoldDB" id="A0A124GG44"/>
<dbReference type="Proteomes" id="UP000053176">
    <property type="component" value="Unassembled WGS sequence"/>
</dbReference>
<name>A0A124GG44_RHILI</name>
<reference evidence="2 3" key="1">
    <citation type="submission" date="2015-12" db="EMBL/GenBank/DDBJ databases">
        <title>Draft genome sequence of Mesorhizobium sp. UFLA 01-765, a multitolerant efficient symbiont and plant-growth promoting strain isolated from Zn-mining soil using Leucaena leucocephala as a trap plant.</title>
        <authorList>
            <person name="Rangel W.M."/>
            <person name="Thijs S."/>
            <person name="Longatti S.M."/>
            <person name="Moreira F.M."/>
            <person name="Weyens N."/>
            <person name="Vangronsveld J."/>
            <person name="Van Hamme J.D."/>
            <person name="Bottos E.M."/>
            <person name="Rineau F."/>
        </authorList>
    </citation>
    <scope>NUCLEOTIDE SEQUENCE [LARGE SCALE GENOMIC DNA]</scope>
    <source>
        <strain evidence="2 3">UFLA 01-765</strain>
    </source>
</reference>
<evidence type="ECO:0000313" key="2">
    <source>
        <dbReference type="EMBL" id="KUM25612.1"/>
    </source>
</evidence>
<accession>A0A124GG44</accession>
<dbReference type="EMBL" id="LPWA01000116">
    <property type="protein sequence ID" value="KUM25612.1"/>
    <property type="molecule type" value="Genomic_DNA"/>
</dbReference>
<evidence type="ECO:0000256" key="1">
    <source>
        <dbReference type="SAM" id="Phobius"/>
    </source>
</evidence>
<keyword evidence="1" id="KW-0472">Membrane</keyword>
<keyword evidence="1" id="KW-1133">Transmembrane helix</keyword>
<sequence>MGRPIGSNRGQGRRRARRHIVRSAAKHLSLFAMVLMVFLGAVMFLFEQNLAHERAVAQHAREVGATTQTADVRLSPDGGRKEPWTLLGINKITASRPLDASESGIVRK</sequence>